<dbReference type="InterPro" id="IPR027417">
    <property type="entry name" value="P-loop_NTPase"/>
</dbReference>
<name>A0AAU7CJK4_9BACT</name>
<sequence length="1133" mass="126114">MKTTIDLFIGSPIEHDSEKDFLEQLSAEFHARHQPALVFANFFPLRNPHQIDFLVVTASCACHVELKRLTAPVVGGLNGLWSLRRPDGSLMPLEAKNPYRQTLDGKLAISDEMHAFARTNPSLPVLAPGAKFFKHLESVVCVFPELLPGSSIPDDHKVRSRGFQGLLKLFDERNTHPPGWSRETWIAFAMHLNLTRIDEADERLPLEAKEARRVVSEYANRFESYIAKELPPLIPTNIRQTDGTTVLSSTITDNLLRGTHIQLIGSSGLGKSLLAKHMAIASLRGGRIPVVASAIDYEGKLSTLLDRSIAHLHPDTALHLLNAINRNGSPLALVIDGVNECPRRWRKDLLKDLQAFYLRWRVPILITAQESPELTECLTGDCYCLEPLTSIQRRAVLGSYLDSEPSEEIFTLCEPFKTPYELSIAAECLSEIGGPTTRALLFEAYAGNRCQRSECPAIVRSVICGLAELMQRRFVSTLTMNEVWRVAHGVLTKEGDRSQLVTDVLACGLLDVRQNRCAFRHEILERFFQAEAFTRRHPAPDELANAIALPRHRPLVEFVLGAEGDEASIRECLGALADWRILGDCLRGRFGETARNVARSECVRLLHAAESALQGIDVELEGSDGMKLLTITRGPRWTTYECALMNAIGDVLPEGQFLDAFLGLLRQTEKVCRWILADKPGAHGCLRPGDATWIFASLFEILRGGDAPYFPVSVIYHKARFSFGCRTDQDTPDSIVALASNLSDRLPGELLLLCRHLRNATPELASISPSLVRVCWETRIYHLRLEALDFAAMVSTFLDPAGREEMAILLSSLSTNNILLNTAIVDAMMSYDMLQPIIGADEAAATIADILRIPDDAEAQHRANVAVSNVFEDVYQGVYWDAIEDLGRESRVQLFTMAALGAPVYGMFTDWVLNRLIELGDCAALPAFDRWCSPPAADCMCLQDATACFVAAIIGRTAFVSEPPSRSVSVTNDHRAWMIYGEILHWSFHPKLMESEKAAACAPLWKEIRTELLLEAIDPLYQLGQIADARPDRQRPVLEAWCKLFPDEIRQILEFGLAKRDHLTSQFPGRYHTEGRVGFMIRWLGWIGDPQSLITIEPLVDSPSFGLDAIEAVRSIKSDGRLGERNAASKRLG</sequence>
<dbReference type="AlphaFoldDB" id="A0AAU7CJK4"/>
<proteinExistence type="predicted"/>
<dbReference type="EMBL" id="CP155447">
    <property type="protein sequence ID" value="XBH05584.1"/>
    <property type="molecule type" value="Genomic_DNA"/>
</dbReference>
<dbReference type="Gene3D" id="3.40.50.300">
    <property type="entry name" value="P-loop containing nucleotide triphosphate hydrolases"/>
    <property type="match status" value="1"/>
</dbReference>
<gene>
    <name evidence="1" type="ORF">V5E97_06070</name>
</gene>
<reference evidence="1" key="1">
    <citation type="submission" date="2024-05" db="EMBL/GenBank/DDBJ databases">
        <title>Planctomycetes of the genus Singulisphaera possess chitinolytic capabilities.</title>
        <authorList>
            <person name="Ivanova A."/>
        </authorList>
    </citation>
    <scope>NUCLEOTIDE SEQUENCE</scope>
    <source>
        <strain evidence="1">Ch08T</strain>
    </source>
</reference>
<evidence type="ECO:0000313" key="1">
    <source>
        <dbReference type="EMBL" id="XBH05584.1"/>
    </source>
</evidence>
<organism evidence="1">
    <name type="scientific">Singulisphaera sp. Ch08</name>
    <dbReference type="NCBI Taxonomy" id="3120278"/>
    <lineage>
        <taxon>Bacteria</taxon>
        <taxon>Pseudomonadati</taxon>
        <taxon>Planctomycetota</taxon>
        <taxon>Planctomycetia</taxon>
        <taxon>Isosphaerales</taxon>
        <taxon>Isosphaeraceae</taxon>
        <taxon>Singulisphaera</taxon>
    </lineage>
</organism>
<dbReference type="SUPFAM" id="SSF52540">
    <property type="entry name" value="P-loop containing nucleoside triphosphate hydrolases"/>
    <property type="match status" value="1"/>
</dbReference>
<accession>A0AAU7CJK4</accession>
<protein>
    <submittedName>
        <fullName evidence="1">Nuclease-related domain-containing protein</fullName>
    </submittedName>
</protein>
<dbReference type="RefSeq" id="WP_406698416.1">
    <property type="nucleotide sequence ID" value="NZ_CP155447.1"/>
</dbReference>